<reference evidence="2" key="1">
    <citation type="submission" date="2017-04" db="EMBL/GenBank/DDBJ databases">
        <title>Plasmodium gonderi genome.</title>
        <authorList>
            <person name="Arisue N."/>
            <person name="Honma H."/>
            <person name="Kawai S."/>
            <person name="Tougan T."/>
            <person name="Tanabe K."/>
            <person name="Horii T."/>
        </authorList>
    </citation>
    <scope>NUCLEOTIDE SEQUENCE [LARGE SCALE GENOMIC DNA]</scope>
    <source>
        <strain evidence="2">ATCC 30045</strain>
    </source>
</reference>
<keyword evidence="2" id="KW-1185">Reference proteome</keyword>
<dbReference type="GeneID" id="39744807"/>
<dbReference type="RefSeq" id="XP_028546588.1">
    <property type="nucleotide sequence ID" value="XM_028690787.1"/>
</dbReference>
<evidence type="ECO:0000313" key="1">
    <source>
        <dbReference type="EMBL" id="GAW83999.1"/>
    </source>
</evidence>
<evidence type="ECO:0000313" key="2">
    <source>
        <dbReference type="Proteomes" id="UP000195521"/>
    </source>
</evidence>
<gene>
    <name evidence="1" type="ORF">PGO_000535</name>
</gene>
<dbReference type="EMBL" id="BDQF01000058">
    <property type="protein sequence ID" value="GAW83999.1"/>
    <property type="molecule type" value="Genomic_DNA"/>
</dbReference>
<comment type="caution">
    <text evidence="1">The sequence shown here is derived from an EMBL/GenBank/DDBJ whole genome shotgun (WGS) entry which is preliminary data.</text>
</comment>
<sequence length="223" mass="26550">MELCKNKGEEMYKEKCNELEIRGFGTLNEQVKYNCPQIMSYLYKIYEDNNNNFPEAGCKYLNYWIYHELLQKKYITGISSLYITLFSLLPSFYNSIHVNKFLTMYIVDTDLSKVTAIYYIYKCLNIVNDNQRNNKDQDFCNAIEVITNEYKPNIHTTFSGFCENNVIPSCKNTMFTPYGPYLSYGLQKIKNMWNNVNKEWDIIDHPGIINFNSREREYDILYH</sequence>
<proteinExistence type="predicted"/>
<accession>A0A1Y1JND7</accession>
<organism evidence="1 2">
    <name type="scientific">Plasmodium gonderi</name>
    <dbReference type="NCBI Taxonomy" id="77519"/>
    <lineage>
        <taxon>Eukaryota</taxon>
        <taxon>Sar</taxon>
        <taxon>Alveolata</taxon>
        <taxon>Apicomplexa</taxon>
        <taxon>Aconoidasida</taxon>
        <taxon>Haemosporida</taxon>
        <taxon>Plasmodiidae</taxon>
        <taxon>Plasmodium</taxon>
        <taxon>Plasmodium (Plasmodium)</taxon>
    </lineage>
</organism>
<protein>
    <submittedName>
        <fullName evidence="1">Variable surface protein</fullName>
    </submittedName>
</protein>
<name>A0A1Y1JND7_PLAGO</name>
<dbReference type="Proteomes" id="UP000195521">
    <property type="component" value="Unassembled WGS sequence"/>
</dbReference>
<dbReference type="OrthoDB" id="381216at2759"/>
<dbReference type="AlphaFoldDB" id="A0A1Y1JND7"/>